<proteinExistence type="inferred from homology"/>
<feature type="region of interest" description="Disordered" evidence="9">
    <location>
        <begin position="128"/>
        <end position="149"/>
    </location>
</feature>
<keyword evidence="5" id="KW-1015">Disulfide bond</keyword>
<evidence type="ECO:0000256" key="3">
    <source>
        <dbReference type="ARBA" id="ARBA00022525"/>
    </source>
</evidence>
<evidence type="ECO:0000256" key="9">
    <source>
        <dbReference type="SAM" id="MobiDB-lite"/>
    </source>
</evidence>
<dbReference type="PANTHER" id="PTHR34399">
    <property type="entry name" value="AVIDIN-RELATED"/>
    <property type="match status" value="1"/>
</dbReference>
<sequence length="149" mass="16192">MTITGDWYNEYGSHMRITADPTGCIRGTYVSGAGHAVGSYPLVGRYETAAFPDHGTPLGRTVAWRNGKTDACSVTSRNGQYYADGGERICVTWLLTASATEANTWEATAVGQDVFTREPPSREQAERRLRQAGVTSHPHTLSLDEVTPV</sequence>
<dbReference type="InterPro" id="IPR005468">
    <property type="entry name" value="Avidin/str"/>
</dbReference>
<dbReference type="InterPro" id="IPR005469">
    <property type="entry name" value="Avidin"/>
</dbReference>
<evidence type="ECO:0000256" key="6">
    <source>
        <dbReference type="ARBA" id="ARBA00023180"/>
    </source>
</evidence>
<dbReference type="InterPro" id="IPR051764">
    <property type="entry name" value="Avidin/Streptavidin-rel"/>
</dbReference>
<keyword evidence="6" id="KW-0325">Glycoprotein</keyword>
<keyword evidence="7 8" id="KW-0092">Biotin</keyword>
<keyword evidence="4 8" id="KW-0732">Signal</keyword>
<comment type="similarity">
    <text evidence="2 8">Belongs to the avidin/streptavidin family.</text>
</comment>
<name>A0ABS9XIF3_9ACTN</name>
<comment type="caution">
    <text evidence="10">The sequence shown here is derived from an EMBL/GenBank/DDBJ whole genome shotgun (WGS) entry which is preliminary data.</text>
</comment>
<dbReference type="Pfam" id="PF01382">
    <property type="entry name" value="Avidin"/>
    <property type="match status" value="1"/>
</dbReference>
<gene>
    <name evidence="10" type="ORF">MQN93_18995</name>
</gene>
<comment type="function">
    <text evidence="8">Forms a strong non-covalent specific complex with biotin.</text>
</comment>
<keyword evidence="3 8" id="KW-0964">Secreted</keyword>
<evidence type="ECO:0000256" key="8">
    <source>
        <dbReference type="RuleBase" id="RU369114"/>
    </source>
</evidence>
<dbReference type="InterPro" id="IPR036896">
    <property type="entry name" value="Avidin-like_sf"/>
</dbReference>
<dbReference type="Gene3D" id="2.40.128.30">
    <property type="entry name" value="Avidin-like"/>
    <property type="match status" value="1"/>
</dbReference>
<evidence type="ECO:0000256" key="2">
    <source>
        <dbReference type="ARBA" id="ARBA00006297"/>
    </source>
</evidence>
<keyword evidence="11" id="KW-1185">Reference proteome</keyword>
<comment type="subunit">
    <text evidence="8">Homotetramer.</text>
</comment>
<evidence type="ECO:0000313" key="11">
    <source>
        <dbReference type="Proteomes" id="UP001165270"/>
    </source>
</evidence>
<dbReference type="PRINTS" id="PR00709">
    <property type="entry name" value="AVIDIN"/>
</dbReference>
<protein>
    <recommendedName>
        <fullName evidence="8">Streptavidin</fullName>
    </recommendedName>
</protein>
<reference evidence="10" key="1">
    <citation type="submission" date="2022-03" db="EMBL/GenBank/DDBJ databases">
        <title>Streptomyces 7R015 and 7R016 isolated from Barleria lupulina in Thailand.</title>
        <authorList>
            <person name="Kanchanasin P."/>
            <person name="Phongsopitanun W."/>
            <person name="Tanasupawat S."/>
        </authorList>
    </citation>
    <scope>NUCLEOTIDE SEQUENCE</scope>
    <source>
        <strain evidence="10">7R016</strain>
    </source>
</reference>
<dbReference type="PANTHER" id="PTHR34399:SF3">
    <property type="entry name" value="AVID PROTEIN-RELATED"/>
    <property type="match status" value="1"/>
</dbReference>
<evidence type="ECO:0000313" key="10">
    <source>
        <dbReference type="EMBL" id="MCI3241810.1"/>
    </source>
</evidence>
<evidence type="ECO:0000256" key="5">
    <source>
        <dbReference type="ARBA" id="ARBA00023157"/>
    </source>
</evidence>
<dbReference type="Proteomes" id="UP001165270">
    <property type="component" value="Unassembled WGS sequence"/>
</dbReference>
<organism evidence="10 11">
    <name type="scientific">Streptomyces spinosisporus</name>
    <dbReference type="NCBI Taxonomy" id="2927582"/>
    <lineage>
        <taxon>Bacteria</taxon>
        <taxon>Bacillati</taxon>
        <taxon>Actinomycetota</taxon>
        <taxon>Actinomycetes</taxon>
        <taxon>Kitasatosporales</taxon>
        <taxon>Streptomycetaceae</taxon>
        <taxon>Streptomyces</taxon>
    </lineage>
</organism>
<comment type="subcellular location">
    <subcellularLocation>
        <location evidence="1 8">Secreted</location>
    </subcellularLocation>
</comment>
<dbReference type="RefSeq" id="WP_242710434.1">
    <property type="nucleotide sequence ID" value="NZ_JALDAX010000006.1"/>
</dbReference>
<dbReference type="EMBL" id="JALDAX010000006">
    <property type="protein sequence ID" value="MCI3241810.1"/>
    <property type="molecule type" value="Genomic_DNA"/>
</dbReference>
<dbReference type="PROSITE" id="PS51326">
    <property type="entry name" value="AVIDIN_2"/>
    <property type="match status" value="1"/>
</dbReference>
<evidence type="ECO:0000256" key="7">
    <source>
        <dbReference type="ARBA" id="ARBA00023267"/>
    </source>
</evidence>
<evidence type="ECO:0000256" key="4">
    <source>
        <dbReference type="ARBA" id="ARBA00022729"/>
    </source>
</evidence>
<dbReference type="SUPFAM" id="SSF50876">
    <property type="entry name" value="Avidin/streptavidin"/>
    <property type="match status" value="1"/>
</dbReference>
<evidence type="ECO:0000256" key="1">
    <source>
        <dbReference type="ARBA" id="ARBA00004613"/>
    </source>
</evidence>
<accession>A0ABS9XIF3</accession>